<evidence type="ECO:0000313" key="1">
    <source>
        <dbReference type="EMBL" id="ACB55630.1"/>
    </source>
</evidence>
<gene>
    <name evidence="1" type="ordered locus">VF_2586</name>
</gene>
<dbReference type="Proteomes" id="UP000000537">
    <property type="component" value="Chromosome I"/>
</dbReference>
<reference evidence="1 2" key="1">
    <citation type="journal article" date="2005" name="Proc. Natl. Acad. Sci. U.S.A.">
        <title>Complete genome sequence of Vibrio fischeri: a symbiotic bacterium with pathogenic congeners.</title>
        <authorList>
            <person name="Ruby E.G."/>
            <person name="Urbanowski M."/>
            <person name="Campbell J."/>
            <person name="Dunn A."/>
            <person name="Faini M."/>
            <person name="Gunsalus R."/>
            <person name="Lostroh P."/>
            <person name="Lupp C."/>
            <person name="McCann J."/>
            <person name="Millikan D."/>
            <person name="Schaefer A."/>
            <person name="Stabb E."/>
            <person name="Stevens A."/>
            <person name="Visick K."/>
            <person name="Whistler C."/>
            <person name="Greenberg E.P."/>
        </authorList>
    </citation>
    <scope>NUCLEOTIDE SEQUENCE [LARGE SCALE GENOMIC DNA]</scope>
    <source>
        <strain evidence="2">ATCC 700601 / ES114</strain>
    </source>
</reference>
<dbReference type="EMBL" id="CP000020">
    <property type="protein sequence ID" value="ACB55630.1"/>
    <property type="molecule type" value="Genomic_DNA"/>
</dbReference>
<protein>
    <submittedName>
        <fullName evidence="1">Uncharacterized protein</fullName>
    </submittedName>
</protein>
<dbReference type="KEGG" id="vfi:VF_2586"/>
<dbReference type="AlphaFoldDB" id="B1WMZ8"/>
<evidence type="ECO:0000313" key="2">
    <source>
        <dbReference type="Proteomes" id="UP000000537"/>
    </source>
</evidence>
<dbReference type="HOGENOM" id="CLU_3426778_0_0_6"/>
<organism evidence="1 2">
    <name type="scientific">Aliivibrio fischeri (strain ATCC 700601 / ES114)</name>
    <name type="common">Vibrio fischeri</name>
    <dbReference type="NCBI Taxonomy" id="312309"/>
    <lineage>
        <taxon>Bacteria</taxon>
        <taxon>Pseudomonadati</taxon>
        <taxon>Pseudomonadota</taxon>
        <taxon>Gammaproteobacteria</taxon>
        <taxon>Vibrionales</taxon>
        <taxon>Vibrionaceae</taxon>
        <taxon>Aliivibrio</taxon>
    </lineage>
</organism>
<reference evidence="1 2" key="2">
    <citation type="journal article" date="2008" name="BMC Genomics">
        <title>Comparative genomics-based investigation of resequencing targets in Vibrio fischeri: focus on point miscalls and artefactual expansions.</title>
        <authorList>
            <person name="Mandel M.J."/>
            <person name="Stabb E.V."/>
            <person name="Ruby E.G."/>
        </authorList>
    </citation>
    <scope>NUCLEOTIDE SEQUENCE [LARGE SCALE GENOMIC DNA]</scope>
    <source>
        <strain evidence="2">ATCC 700601 / ES114</strain>
    </source>
</reference>
<keyword evidence="2" id="KW-1185">Reference proteome</keyword>
<accession>B1WMZ8</accession>
<dbReference type="STRING" id="312309.VF_2586"/>
<name>B1WMZ8_ALIF1</name>
<dbReference type="EnsemblBacteria" id="ACB55630">
    <property type="protein sequence ID" value="ACB55630"/>
    <property type="gene ID" value="VF_2586"/>
</dbReference>
<proteinExistence type="predicted"/>
<sequence length="21" mass="2464">MIETAGNDDLHDDVRWYQLGD</sequence>